<sequence>MYWRRSLPGDTADYAGDMAYPRENLAPGEVVVVHRHPHWKSLAGPVLLFWLATAVAGLLLGLLWGADSLFQMRPWGTVVIAVLWAAAVIWWLARPVTTWISTHFVVTDRRVIYRRGLLTRSGIDIPISRINTVEFEHGLTDRILRTGSLQIQSASEEPLTFVDIPRVEAVHALLYEQLLDEAEDDVRSRW</sequence>
<gene>
    <name evidence="3" type="ORF">GCM10022231_22190</name>
</gene>
<evidence type="ECO:0000259" key="2">
    <source>
        <dbReference type="Pfam" id="PF03703"/>
    </source>
</evidence>
<feature type="transmembrane region" description="Helical" evidence="1">
    <location>
        <begin position="42"/>
        <end position="63"/>
    </location>
</feature>
<evidence type="ECO:0000313" key="4">
    <source>
        <dbReference type="Proteomes" id="UP001418444"/>
    </source>
</evidence>
<dbReference type="PANTHER" id="PTHR37938">
    <property type="entry name" value="BLL0215 PROTEIN"/>
    <property type="match status" value="1"/>
</dbReference>
<organism evidence="3 4">
    <name type="scientific">Gordonia caeni</name>
    <dbReference type="NCBI Taxonomy" id="1007097"/>
    <lineage>
        <taxon>Bacteria</taxon>
        <taxon>Bacillati</taxon>
        <taxon>Actinomycetota</taxon>
        <taxon>Actinomycetes</taxon>
        <taxon>Mycobacteriales</taxon>
        <taxon>Gordoniaceae</taxon>
        <taxon>Gordonia</taxon>
    </lineage>
</organism>
<dbReference type="InterPro" id="IPR005182">
    <property type="entry name" value="YdbS-like_PH"/>
</dbReference>
<accession>A0ABP7P8Y3</accession>
<keyword evidence="4" id="KW-1185">Reference proteome</keyword>
<reference evidence="4" key="1">
    <citation type="journal article" date="2019" name="Int. J. Syst. Evol. Microbiol.">
        <title>The Global Catalogue of Microorganisms (GCM) 10K type strain sequencing project: providing services to taxonomists for standard genome sequencing and annotation.</title>
        <authorList>
            <consortium name="The Broad Institute Genomics Platform"/>
            <consortium name="The Broad Institute Genome Sequencing Center for Infectious Disease"/>
            <person name="Wu L."/>
            <person name="Ma J."/>
        </authorList>
    </citation>
    <scope>NUCLEOTIDE SEQUENCE [LARGE SCALE GENOMIC DNA]</scope>
    <source>
        <strain evidence="4">JCM 16923</strain>
    </source>
</reference>
<dbReference type="PANTHER" id="PTHR37938:SF1">
    <property type="entry name" value="BLL0215 PROTEIN"/>
    <property type="match status" value="1"/>
</dbReference>
<keyword evidence="1" id="KW-0472">Membrane</keyword>
<dbReference type="Pfam" id="PF03703">
    <property type="entry name" value="bPH_2"/>
    <property type="match status" value="1"/>
</dbReference>
<protein>
    <submittedName>
        <fullName evidence="3">PH domain-containing protein</fullName>
    </submittedName>
</protein>
<keyword evidence="1" id="KW-0812">Transmembrane</keyword>
<dbReference type="EMBL" id="BAAAZW010000006">
    <property type="protein sequence ID" value="GAA3961660.1"/>
    <property type="molecule type" value="Genomic_DNA"/>
</dbReference>
<proteinExistence type="predicted"/>
<comment type="caution">
    <text evidence="3">The sequence shown here is derived from an EMBL/GenBank/DDBJ whole genome shotgun (WGS) entry which is preliminary data.</text>
</comment>
<name>A0ABP7P8Y3_9ACTN</name>
<keyword evidence="1" id="KW-1133">Transmembrane helix</keyword>
<feature type="transmembrane region" description="Helical" evidence="1">
    <location>
        <begin position="75"/>
        <end position="93"/>
    </location>
</feature>
<dbReference type="Proteomes" id="UP001418444">
    <property type="component" value="Unassembled WGS sequence"/>
</dbReference>
<evidence type="ECO:0000256" key="1">
    <source>
        <dbReference type="SAM" id="Phobius"/>
    </source>
</evidence>
<feature type="domain" description="YdbS-like PH" evidence="2">
    <location>
        <begin position="99"/>
        <end position="172"/>
    </location>
</feature>
<evidence type="ECO:0000313" key="3">
    <source>
        <dbReference type="EMBL" id="GAA3961660.1"/>
    </source>
</evidence>